<dbReference type="PANTHER" id="PTHR14514:SF3">
    <property type="entry name" value="NESPRIN-1"/>
    <property type="match status" value="1"/>
</dbReference>
<protein>
    <recommendedName>
        <fullName evidence="8">Calponin-homology (CH) domain-containing protein</fullName>
    </recommendedName>
</protein>
<proteinExistence type="predicted"/>
<dbReference type="Gene3D" id="1.20.58.60">
    <property type="match status" value="21"/>
</dbReference>
<feature type="coiled-coil region" evidence="6">
    <location>
        <begin position="4484"/>
        <end position="4511"/>
    </location>
</feature>
<dbReference type="Proteomes" id="UP000308365">
    <property type="component" value="Unassembled WGS sequence"/>
</dbReference>
<evidence type="ECO:0000259" key="8">
    <source>
        <dbReference type="PROSITE" id="PS50021"/>
    </source>
</evidence>
<dbReference type="FunFam" id="1.20.58.60:FF:000137">
    <property type="entry name" value="nesprin-1 isoform X2"/>
    <property type="match status" value="1"/>
</dbReference>
<feature type="compositionally biased region" description="Low complexity" evidence="7">
    <location>
        <begin position="253"/>
        <end position="274"/>
    </location>
</feature>
<evidence type="ECO:0000256" key="5">
    <source>
        <dbReference type="ARBA" id="ARBA00023242"/>
    </source>
</evidence>
<feature type="coiled-coil region" evidence="6">
    <location>
        <begin position="1186"/>
        <end position="1249"/>
    </location>
</feature>
<evidence type="ECO:0000256" key="6">
    <source>
        <dbReference type="SAM" id="Coils"/>
    </source>
</evidence>
<dbReference type="FunFam" id="1.20.58.60:FF:000168">
    <property type="entry name" value="nesprin-1 isoform X3"/>
    <property type="match status" value="1"/>
</dbReference>
<feature type="coiled-coil region" evidence="6">
    <location>
        <begin position="3235"/>
        <end position="3293"/>
    </location>
</feature>
<name>A0A4U1FLF9_MONMO</name>
<dbReference type="CDD" id="cd21243">
    <property type="entry name" value="CH_SYNE1_rpt2"/>
    <property type="match status" value="1"/>
</dbReference>
<feature type="coiled-coil region" evidence="6">
    <location>
        <begin position="3405"/>
        <end position="3432"/>
    </location>
</feature>
<reference evidence="10" key="1">
    <citation type="journal article" date="2019" name="IScience">
        <title>Narwhal Genome Reveals Long-Term Low Genetic Diversity despite Current Large Abundance Size.</title>
        <authorList>
            <person name="Westbury M.V."/>
            <person name="Petersen B."/>
            <person name="Garde E."/>
            <person name="Heide-Jorgensen M.P."/>
            <person name="Lorenzen E.D."/>
        </authorList>
    </citation>
    <scope>NUCLEOTIDE SEQUENCE [LARGE SCALE GENOMIC DNA]</scope>
</reference>
<dbReference type="Pfam" id="PF25034">
    <property type="entry name" value="Spectrin_SYNE1"/>
    <property type="match status" value="1"/>
</dbReference>
<dbReference type="SUPFAM" id="SSF46966">
    <property type="entry name" value="Spectrin repeat"/>
    <property type="match status" value="26"/>
</dbReference>
<dbReference type="Gene3D" id="1.10.418.10">
    <property type="entry name" value="Calponin-like domain"/>
    <property type="match status" value="2"/>
</dbReference>
<feature type="coiled-coil region" evidence="6">
    <location>
        <begin position="5492"/>
        <end position="5519"/>
    </location>
</feature>
<organism evidence="9 10">
    <name type="scientific">Monodon monoceros</name>
    <name type="common">Narwhal</name>
    <name type="synonym">Ceratodon monodon</name>
    <dbReference type="NCBI Taxonomy" id="40151"/>
    <lineage>
        <taxon>Eukaryota</taxon>
        <taxon>Metazoa</taxon>
        <taxon>Chordata</taxon>
        <taxon>Craniata</taxon>
        <taxon>Vertebrata</taxon>
        <taxon>Euteleostomi</taxon>
        <taxon>Mammalia</taxon>
        <taxon>Eutheria</taxon>
        <taxon>Laurasiatheria</taxon>
        <taxon>Artiodactyla</taxon>
        <taxon>Whippomorpha</taxon>
        <taxon>Cetacea</taxon>
        <taxon>Odontoceti</taxon>
        <taxon>Monodontidae</taxon>
        <taxon>Monodon</taxon>
    </lineage>
</organism>
<dbReference type="FunFam" id="1.20.58.60:FF:000182">
    <property type="entry name" value="Spectrin repeat containing, nuclear envelope 1a"/>
    <property type="match status" value="1"/>
</dbReference>
<keyword evidence="5" id="KW-0539">Nucleus</keyword>
<evidence type="ECO:0000256" key="3">
    <source>
        <dbReference type="ARBA" id="ARBA00022737"/>
    </source>
</evidence>
<accession>A0A4U1FLF9</accession>
<feature type="coiled-coil region" evidence="6">
    <location>
        <begin position="1912"/>
        <end position="1939"/>
    </location>
</feature>
<dbReference type="SUPFAM" id="SSF47576">
    <property type="entry name" value="Calponin-homology domain, CH-domain"/>
    <property type="match status" value="1"/>
</dbReference>
<dbReference type="GO" id="GO:0031965">
    <property type="term" value="C:nuclear membrane"/>
    <property type="evidence" value="ECO:0007669"/>
    <property type="project" value="UniProtKB-SubCell"/>
</dbReference>
<feature type="region of interest" description="Disordered" evidence="7">
    <location>
        <begin position="253"/>
        <end position="278"/>
    </location>
</feature>
<keyword evidence="3" id="KW-0677">Repeat</keyword>
<dbReference type="PROSITE" id="PS50021">
    <property type="entry name" value="CH"/>
    <property type="match status" value="2"/>
</dbReference>
<dbReference type="CDD" id="cd00176">
    <property type="entry name" value="SPEC"/>
    <property type="match status" value="2"/>
</dbReference>
<feature type="coiled-coil region" evidence="6">
    <location>
        <begin position="2866"/>
        <end position="2919"/>
    </location>
</feature>
<dbReference type="PANTHER" id="PTHR14514">
    <property type="entry name" value="PKA ANCHORING PROTEIN"/>
    <property type="match status" value="1"/>
</dbReference>
<feature type="region of interest" description="Disordered" evidence="7">
    <location>
        <begin position="4826"/>
        <end position="4852"/>
    </location>
</feature>
<keyword evidence="6" id="KW-0175">Coiled coil</keyword>
<dbReference type="SMART" id="SM00150">
    <property type="entry name" value="SPEC"/>
    <property type="match status" value="19"/>
</dbReference>
<feature type="coiled-coil region" evidence="6">
    <location>
        <begin position="1676"/>
        <end position="1703"/>
    </location>
</feature>
<dbReference type="InterPro" id="IPR001715">
    <property type="entry name" value="CH_dom"/>
</dbReference>
<feature type="coiled-coil region" evidence="6">
    <location>
        <begin position="3900"/>
        <end position="3927"/>
    </location>
</feature>
<comment type="caution">
    <text evidence="9">The sequence shown here is derived from an EMBL/GenBank/DDBJ whole genome shotgun (WGS) entry which is preliminary data.</text>
</comment>
<dbReference type="EMBL" id="RWIC01000067">
    <property type="protein sequence ID" value="TKC50863.1"/>
    <property type="molecule type" value="Genomic_DNA"/>
</dbReference>
<dbReference type="FunFam" id="1.20.58.60:FF:000478">
    <property type="entry name" value="Spectrin repeat-containing, nuclear envelope 1b"/>
    <property type="match status" value="1"/>
</dbReference>
<feature type="coiled-coil region" evidence="6">
    <location>
        <begin position="4697"/>
        <end position="4772"/>
    </location>
</feature>
<feature type="compositionally biased region" description="Basic and acidic residues" evidence="7">
    <location>
        <begin position="11"/>
        <end position="32"/>
    </location>
</feature>
<feature type="coiled-coil region" evidence="6">
    <location>
        <begin position="5025"/>
        <end position="5052"/>
    </location>
</feature>
<feature type="non-terminal residue" evidence="9">
    <location>
        <position position="6033"/>
    </location>
</feature>
<dbReference type="InterPro" id="IPR018159">
    <property type="entry name" value="Spectrin/alpha-actinin"/>
</dbReference>
<dbReference type="SMART" id="SM00033">
    <property type="entry name" value="CH"/>
    <property type="match status" value="2"/>
</dbReference>
<sequence length="6033" mass="691548">ISVMVDDQVDSVERLPEREAHGKALQLRRDAGGRASPGAAPRLPPPRPAQSAHRHRRCARCATWNQNKPERERRFLSSFKRTVLKQKKKKEVVGFPGDLFADCWECLGFVHDSIELEKFKYVFWRDLGLHYVRQRVSSGGSTPRTASRASRDIANVMQRLQDRHLLRIHPFEREVQGVVKKRKPPMVVDDLFEDMKDGVKLLALLEVLSGQKLPCEQGRRMKRIHAVANIGTALKFLEGRKIEELTSNLPQLQPLSSSTSSVDSVVSSETTSPPSKRKVATKIQGNAKKALLKWVQYTVAKQSGIEVKDFGRSWRSGVAFHSVIHAIQPELVDLEKVKGRSNRENLEEAFTIAETELGIPRLLDPEGTLSDFWLLYPSTQTVSFDVDVDKPDEKSIMTYVAQFLKHYPDVHSTGADGQENDSFKHFRVQYEMKRKQIEHLIQPLHRDGAWLYRAEVALREEITIQQVHEETANAIQRKREQHKDLLQNTDAHKRAFHEIYRTRSVNGIPVPPDQLEDMAERFHFVSSTSELHLMKMEFLELKYRLLSLLVLAESKLKSWIIKYGRRGSVELLLQNYMSFIENSKFFEQYEVTYQILKQTAEMYVKADGSVEEAENVMKFMNETTVQWRNLSVEVRSVRSMLEEVIANWDRYDNTVASLQAWLEDAEKMLNQSEHAKKDFFRNLPHWIQQHTAMNDAGNFLIETCDEMVSRDLKQQLLLLNGRWRELFMEVKQYARADELDRMKKEYTDCVTTLSDFATEALRKLSEPLEVSFINVKLLIQDLEDIEQRVPVMDAQYKMITKTAHLISKEISQEEANEMFATMSGLKEQLTKVKDCYSPLLYESRQLLLPLEELEKQMTVFYDSLGKIDEIMTVLEHEAQSSALFKQKRQELLACQESCKKAMTQVEKGSHSVQKFVTLTNVLKHFDQTKLQRKIADGHVAFQNMVKRTGDWKKHVETNSRLMKKFEESRAELEKVLRIAQEGMEEKGNPEDLLKRHTEFFSQLDQRVLNAFLKACDELTDILPEQEQQGLQEAVRKLHKQWKIEVEKNMFLASVEECRAELDRETKLVPQEGSEKIIKEHRIFFSDKGPHHLCEKRLQLIEDLCLKLPVRDAVRNTPETCHVTLKELRAAIDSTYAKLVEDPDKWKDYASRISEFSSWISAKETQLKGIKNKAIDTANNGEVKCAVEQKTKRINAKKRDVQQQIAQARQGEGGLPGRVQEELQKLESTLDNVEHSREKQERRIQEFSKRTEGIAVQAENLVKEASEIPLGPKNKQLLQRQASIKTMEMVKNKWNHFGTNFETLSVWITEKEKELNDLETSSSAMDTQINQIKVTIQEIESKISSITGLEEAAQSFAQFITTGESARIKAKLTQIIRYWEELREHAQSLEGTILGHLSQQQKFEENLKKDLCQALESLTSKVAALSASARKVSHRDSSIQEAAALKQNYECLLRQTKERQIVLEKLLTHWQRLEKELSTFLTWLERCEAIASPPEANISADRVKDHAAEVESKKGELQSLQGHLAKLGALGRAEDLHLLQGKAEDCYQLFEEASQVVERRQLALSHLAEFLQGHASLSEVLHRLRQTVEATHSMNKKQSDLLERDLKAAIRDVKTLEATAISLDGLLTKAQYHLKSGSSEQRTSCRTTADHLCFELERIQNLLGTKQSEADALAVLKKAFQEQKEELLKSIEDIEERTDREQLKELTRQALQQRTFLRGSVPADQEILKLLEEAWVGLESHVSTHNTELTKISEKIEENMDRLRVGLSIWDDVLTSKDEIDGWTNNSVPQLTKSISNLNNSLKAEEFLKEFESEVKKRALRLEELHSKVNDLKELTKNPETPPDLQFIEADLRQKLEHAKEIAEEAKGTLKEFTSQSAQVEKFINDIATWLTKLEESLINCAQTETCEGLKKVKEVQKELQSQKSNISATQENLNSLCRKYHSVELESLGSAVTGLMKRHEAESAILRNLNSIWIFCVELIYVENESHRYDEVTRESLDKLSQRGQLLSEEGHGAGKEARLCSQLLTDYQNLLRRTKEKLRSCQMALQEHEALEEALQSMWSCVKDMQDRLACAESTVGGRDALERQLLQVQDILLMKGEGEVKLNMAIGKGEQALRSSNKEGQKSVVSEAEGHAAVLQRLTAKARELYQKTEDESFKEAAQEELKTQFNDIMTISKEKMRKVEEIVKDHLMYLDAVQEFTDWLHSAKEDLHRWSDMSGDSSATQKKLSKIKELLDSREIGATRLSRVESLAPAVKQNTSASGCELLDTEMQALRADWKQWEDSVFQTQTSLENLVSQMALSEQEFSSQVAQLEEALGRFGALLTSWAQHLALLEGRNTDQELVECWQKGRNLKTQMKDFEVSAEPVQDWLSKTEKMVHESSKRLYDLPAKRREQQKLQEKVSRLDRIVAEHNQFSLGIKDLHDWMTDAVHMLDSYCHPTSDKSVLDSRVLKLEALLSVKQEKEIQMKMIVTRGESVLQNTSPEGTPAIQQQLRTVKAIQLEGALSKWTSYQDDVRQFSSWMDSVEASLNESERQYAEVREKTAALGKVKLLNEEVLSHSSLLETIEVKGAGMTEHYVTQLEFQDLQERYRDIRERTKEAVTKSEKLVRLHQEYQRDLKAFEAWLQQEQEKLDRYSVLEGDAHTHETTLRDLQELQVHCTEGQALLHSVLHTREEVIPSGIPQTEDRALESLRQDWQAYQQRLSETRTQFNNVVNKLRLMEQKFQQVDEWLKAMEDKVSLRSGRQSNRAAKEIQLHQMKKWHEEITAYRDDVEEVGARAQEILDESHVSSQMGFQATQLTSRYQALLLQVLEQIKFLEEEIQSLEESELSLSSYSDWYSSTHKNFKSVAAKIDKVDKVMMGKKMKTLEGLLKDMEKGQSLLKSAREKGERALTYLEDGEAETLRKEIHDHVEQLKELTSTVRKEHMTLEKGLHLTKEFSDKYKALTQWIAEYREILYIPEEPKMELYEKKAQLSKYKVSLQQTVLSHEPSVKSVREKGEALLELVQDVTLKDKIDQLQSDYQNLCSSGKVRSDQKFNTNEHVCRLEVKVRDHEDYNSELQEVEKWLLQMSGRLVAPNLMETSSLETVTQQLARHKAMMEEIAGFEDRLNNLKIKGDSLISQCADHLQAKLKQNVHAHLQGTKDSYSAICSTAQRVYQSLEHELQKHVSRQDTLQQCQAWLSAVQPDLKPSAHPPLSRAEAVKQVKHFRALQEQARTYLDLLCTMCDLSNSSVKTTAKDIQQTEQMIERRLAQAQNLTQGWEEIKHMKAELWIYLQDASQQLQNMKRSHSELELNIAQNMVSQVKDFVKKLQCKQSSVTTITEKVDELTKKQESPEHKEISHLNDQWLDLCLQSNNLCLQREEDFQRTRDYHNCMNVVEVFLEKFTTEWDNLARSDTESTAIHLEALKKLALALQERKQAIDDLKEKKQNVIDHLNVDDKELVKEQTSHLEQRWFQLEDLVERKIQVSVTNLEELSVVRSRFQELMDWAEEQRPNIAEALKQSPPPDMAQNLLMDHLAICSELEAKQMLLKSLTKDADRVMADLGLNERQIIQKVLSDAQRHVNSLSDLVGQRRKYLNKALSEKTQFLMAVFQATSQIQQHERKIMFREHICLLPDDVSKQVKTCKSAQASLKTYQNEVTGLWAQGRELMKGVTEQEKSEVLGKLQELQSVYDTVLQKCSHRLQELEKNLVSRKHFKEDFDKACHWLKQGDIVTFPEISLMNESAELHTQLAKYQHILEQSPEYENLLLTLQGTGQAILPTLNEADHSYLNEKLNALPLQFNVIVDLAKDKFCKVQEAILARKEYDSLIELTTQSLCDLEDQFSKVSQVPSDLSVEEALCLQDGCRALGGEVAALAEAVDELNQKKESFRSTGQPWQPDRMLHLITLYHRLKRQTEQRVSLLEDTTSAYQEHEKMCHQLEKHLEVVRTEQAKVNEETLPAEEKLKVYHFLAGSLQDSGILLKRVTVHLEDLVPHLDPSAYEKAKHQIQAWQEELKLLTSAIGVTVTECESRMVQSRDFQTELSRSLDWLRSVETALSGPLCLDLNLRDVQEEIRKVQIHQEEVQSSLRIMNALSNKEKEKFTRAKELISADLQHTLAELSELDGTLQEALRTRQATLTQMYSQCQRYYQVFQAANGWLDDAHEILQLTGNGLDVESAEESLKNHVEFFSTEDQFHSNLEELQGLVANLDPLIKPSGKEDLAQKMASLEEKSRGTIQESHIQLDLLQRCAAQWQDYQKAREEVIELMNDAEKKLSEFSLLKTSSSHEAEEKLSEHKALVSVVNSFHEKIVALEGKASELERTGNGASKATMSRSMTAVWQRWNRLRAVAQDQEKILEEAVDEWKSFNNKVKKATEMINKLQDKLPGSSAEKASKAELLTLLEYHDTFILELEQQQSGLRMLEQQALSMLQDGAELSPGEEPPTVQEITAMQDRCLNIQEKVKKNRKVLRQELKEREVVETQINSVKSWVQETKEYLGNPTIGIDAQLEELKILLTEATNHRQNIEKMAEEQKNKYLGLYTILPSELSLQLAEVALDLGTIHDQIQDKIKEVEQSKAMSQEFSQQIQKIAKDLTTILTKLRAKTDNLVQAKTDQKVLGKELDVCNLKLMDLGEAVQKFSEQNGQLGKPLAKKIGKLTELHQQAIRQADNRLSKLSQAASHLEEYNEMLETILKWIEKAKVSVHGKIAWNSAGQLREQYISHQEAVVQYEQYEQEMQHLQELIEGAHREIEDKPVATSDIQELQAQISRHEELAQKIKGYQEQIASLNSKCKMLTVKAKHATMLLTVTDVDRLDRLAEGMENLDGELLPATSAHPSVVMMTAGRCHTLLSPVTEESGEEGTNSEISSPPACRSPSPVANTDASINQDIAYYQALSAESLQTDASRIPPSTLPPQELCEPSLEPSATAKLDDLQRSWETLKNVISEKQRTLYEALERQQKYQDCLQSVSTKMEAIEMKLSESPELGRSTESQMAEHQALMDEILMLQEEISELQSALAEELVSDPPESDPSEQLPLQSTLAVLAERMSTIKMKASGKRQLLEEKLNDQLEEQRQEQALQRYRCEADELDHWLSSTKATLDVALVSPKEPMDMEAQLVDCQNMLVEIEQKVVALSELSVHNENLLLEGKAHTKDEAEQLSVKLRTLKESLLELQRALHDKQLHIQGTAQEKEESDADLAATQSPGVQEWLAQARTAWTQQRQSSLQQQKELEQELAEQKSLLQSVASLGEEILTQHSAAETSGGVGEKPDVLSQELGMEGQKSPAEDQMRMKWESLHQEFSTKQKLLQNVLQHEQEQLYSRPNRLLSGMPLYKGDGQAQDKSAVTSLLDGLNQAFEEVSAQGGGTKRQNTDLEQKLYDGVSATSTWLDDVEDRLFAATALLPAEAETCLFNQETLAKDIKEMSEEMDKNKNLFSQAFPENGDNRDVIEDTLGCLLGRLSLLDSVVNQRCHQMKERLQQILNFQNDLKVLFASLADHKYIILQKLANVFEQPVAEQIEAIQQAEDGLKELDAGITELKRRGDKLQIEQPWVQELSKLQDMYDELMMTTGSRRGGLNQNLALKGQYERALQDLADLLETGREKMAGDQKIIVSSKEDIQQLLDKHKEAEYFQGLESHMILTETLFRKVISFAVLRETQFHTDLMEQASAVLKGAHKRGVELEYILETWSHLDENQRELSRQLEVVETSIPTVGLVEESEDRLIDRITLYQHLKSSLNEYQPKLYQVLDDGKRLLISVSCSDLESQLNQLGEHWLNDTNKVSKELHRLETILKHWTRYQSESADLIHWLQSAKDRLELWTQQSVTVPQELEMVRDHLNAFLEFSKEVDAKSTLKSSVLSTGNQLLRLKKVDTAALRSELSHIDGQWTDLLTNIPAVQEKLHQLQMDKLPSRRAISEVMAWISLMENVIQMDEESIKNSIGYKAIHEYLQKYKGFKIDINCKQLTVDFVNQSVLQISSQDVESKRSDKTDFAEQLGAMNKSWQILQGLVTEKIQLLEGLLESWSEYENNVQCLKTWFETQEKRLKQQERIGDQASVQNALKDCQ</sequence>
<evidence type="ECO:0000256" key="4">
    <source>
        <dbReference type="ARBA" id="ARBA00023136"/>
    </source>
</evidence>
<feature type="coiled-coil region" evidence="6">
    <location>
        <begin position="3843"/>
        <end position="3870"/>
    </location>
</feature>
<feature type="non-terminal residue" evidence="9">
    <location>
        <position position="1"/>
    </location>
</feature>
<dbReference type="InterPro" id="IPR057057">
    <property type="entry name" value="Spectrin_SYNE1"/>
</dbReference>
<feature type="coiled-coil region" evidence="6">
    <location>
        <begin position="5122"/>
        <end position="5149"/>
    </location>
</feature>
<evidence type="ECO:0000313" key="10">
    <source>
        <dbReference type="Proteomes" id="UP000308365"/>
    </source>
</evidence>
<dbReference type="InterPro" id="IPR036872">
    <property type="entry name" value="CH_dom_sf"/>
</dbReference>
<feature type="coiled-coil region" evidence="6">
    <location>
        <begin position="5194"/>
        <end position="5221"/>
    </location>
</feature>
<dbReference type="InterPro" id="IPR047291">
    <property type="entry name" value="CH_SYNE1_rpt2"/>
</dbReference>
<evidence type="ECO:0000313" key="9">
    <source>
        <dbReference type="EMBL" id="TKC50863.1"/>
    </source>
</evidence>
<feature type="domain" description="Calponin-homology (CH)" evidence="8">
    <location>
        <begin position="165"/>
        <end position="273"/>
    </location>
</feature>
<dbReference type="FunFam" id="1.20.58.60:FF:000359">
    <property type="entry name" value="Spectrin repeat containing, nuclear envelope 1a"/>
    <property type="match status" value="1"/>
</dbReference>
<dbReference type="Pfam" id="PF00307">
    <property type="entry name" value="CH"/>
    <property type="match status" value="1"/>
</dbReference>
<feature type="coiled-coil region" evidence="6">
    <location>
        <begin position="4195"/>
        <end position="4253"/>
    </location>
</feature>
<keyword evidence="4" id="KW-0472">Membrane</keyword>
<feature type="region of interest" description="Disordered" evidence="7">
    <location>
        <begin position="9"/>
        <end position="55"/>
    </location>
</feature>
<evidence type="ECO:0000256" key="7">
    <source>
        <dbReference type="SAM" id="MobiDB-lite"/>
    </source>
</evidence>
<dbReference type="FunFam" id="1.20.58.60:FF:000112">
    <property type="entry name" value="nesprin-1 isoform X4"/>
    <property type="match status" value="1"/>
</dbReference>
<dbReference type="InterPro" id="IPR002017">
    <property type="entry name" value="Spectrin_repeat"/>
</dbReference>
<dbReference type="FunFam" id="1.20.58.60:FF:000177">
    <property type="entry name" value="nesprin-1 isoform X5"/>
    <property type="match status" value="1"/>
</dbReference>
<dbReference type="FunFam" id="1.10.418.10:FF:000033">
    <property type="entry name" value="nesprin-1 isoform X1"/>
    <property type="match status" value="1"/>
</dbReference>
<evidence type="ECO:0000256" key="1">
    <source>
        <dbReference type="ARBA" id="ARBA00004126"/>
    </source>
</evidence>
<gene>
    <name evidence="9" type="ORF">EI555_019274</name>
</gene>
<feature type="coiled-coil region" evidence="6">
    <location>
        <begin position="1807"/>
        <end position="1875"/>
    </location>
</feature>
<dbReference type="FunFam" id="1.20.58.60:FF:000139">
    <property type="entry name" value="nesprin-1 isoform X1"/>
    <property type="match status" value="1"/>
</dbReference>
<feature type="domain" description="Calponin-homology (CH)" evidence="8">
    <location>
        <begin position="285"/>
        <end position="408"/>
    </location>
</feature>
<keyword evidence="2" id="KW-0597">Phosphoprotein</keyword>
<evidence type="ECO:0000256" key="2">
    <source>
        <dbReference type="ARBA" id="ARBA00022553"/>
    </source>
</evidence>
<comment type="subcellular location">
    <subcellularLocation>
        <location evidence="1">Nucleus membrane</location>
    </subcellularLocation>
</comment>
<dbReference type="Pfam" id="PF00435">
    <property type="entry name" value="Spectrin"/>
    <property type="match status" value="2"/>
</dbReference>